<evidence type="ECO:0000313" key="11">
    <source>
        <dbReference type="Proteomes" id="UP000078284"/>
    </source>
</evidence>
<sequence length="536" mass="60244">MSIVVLYGGSRTGGNTELLTERALQGLTAERLHLRDYAVQPIHDLRHAPGGFQPVEDAYDALIDRVLRHDVLLFATPIYWYGMSGHLKNFIDRWSQTLRDAQRPAFKETMAAKTAYVVMVGGDHPRIKGLPLVQQFQYIFDFMGIEYGGYLIGKGSKPGDIERDAEALQQAELWRQNWQAEHGELVFVHLEITPRNAEWKMDINEMKLPESLHALLALADAVMVTDSGHRIVAVNASYEQVTGFASAEVLGCKAGVLRTPYTPVATYAGMRDALGAGLPWSGVFTNYKKNRDLWHSSITITPYVAGGDAYFVGIFRELEGLESGTYLDEARALRVQRSLLQVLAISCEIRDPGIEAHLSGVQTLTEQLAKRHNERMKLGLSLEKLSHLANSSILHDIGKSGIPEGILYKPGPLAEYERRIVEMHPAIGVDIVEKIFRELDDELFEQELSTARNIIRYHHERWDGTGYPDKLRGEAIPLEARLVSVVDVYDALTSKRPYKEKWSKADALRYVTEQKGRQFDPDVVDSFLLLISEETA</sequence>
<dbReference type="CDD" id="cd00077">
    <property type="entry name" value="HDc"/>
    <property type="match status" value="1"/>
</dbReference>
<dbReference type="NCBIfam" id="TIGR00229">
    <property type="entry name" value="sensory_box"/>
    <property type="match status" value="1"/>
</dbReference>
<dbReference type="Gene3D" id="1.10.3210.10">
    <property type="entry name" value="Hypothetical protein af1432"/>
    <property type="match status" value="1"/>
</dbReference>
<proteinExistence type="predicted"/>
<feature type="domain" description="PAS" evidence="8">
    <location>
        <begin position="204"/>
        <end position="251"/>
    </location>
</feature>
<dbReference type="EMBL" id="LUHQ01000025">
    <property type="protein sequence ID" value="OAO89105.1"/>
    <property type="molecule type" value="Genomic_DNA"/>
</dbReference>
<dbReference type="InterPro" id="IPR052020">
    <property type="entry name" value="Cyclic_di-GMP/3'3'-cGAMP_PDE"/>
</dbReference>
<feature type="domain" description="HD-GYP" evidence="9">
    <location>
        <begin position="332"/>
        <end position="536"/>
    </location>
</feature>
<protein>
    <recommendedName>
        <fullName evidence="1">NAD(P)H dehydrogenase (quinone)</fullName>
        <ecNumber evidence="1">1.6.5.2</ecNumber>
    </recommendedName>
</protein>
<dbReference type="Gene3D" id="3.40.50.360">
    <property type="match status" value="1"/>
</dbReference>
<evidence type="ECO:0000256" key="4">
    <source>
        <dbReference type="ARBA" id="ARBA00022991"/>
    </source>
</evidence>
<comment type="catalytic activity">
    <reaction evidence="6">
        <text>a quinone + NADH + H(+) = a quinol + NAD(+)</text>
        <dbReference type="Rhea" id="RHEA:46160"/>
        <dbReference type="ChEBI" id="CHEBI:15378"/>
        <dbReference type="ChEBI" id="CHEBI:24646"/>
        <dbReference type="ChEBI" id="CHEBI:57540"/>
        <dbReference type="ChEBI" id="CHEBI:57945"/>
        <dbReference type="ChEBI" id="CHEBI:132124"/>
        <dbReference type="EC" id="1.6.5.2"/>
    </reaction>
</comment>
<reference evidence="11" key="1">
    <citation type="journal article" date="2016" name="Proc. Natl. Acad. Sci. U.S.A.">
        <title>Chromosome-level assembly of Arabidopsis thaliana Ler reveals the extent of translocation and inversion polymorphisms.</title>
        <authorList>
            <person name="Zapata L."/>
            <person name="Ding J."/>
            <person name="Willing E.M."/>
            <person name="Hartwig B."/>
            <person name="Bezdan D."/>
            <person name="Jiao W.B."/>
            <person name="Patel V."/>
            <person name="Velikkakam James G."/>
            <person name="Koornneef M."/>
            <person name="Ossowski S."/>
            <person name="Schneeberger K."/>
        </authorList>
    </citation>
    <scope>NUCLEOTIDE SEQUENCE [LARGE SCALE GENOMIC DNA]</scope>
    <source>
        <strain evidence="11">cv. Landsberg erecta</strain>
    </source>
</reference>
<dbReference type="InterPro" id="IPR029039">
    <property type="entry name" value="Flavoprotein-like_sf"/>
</dbReference>
<keyword evidence="5" id="KW-0675">Receptor</keyword>
<dbReference type="PANTHER" id="PTHR45228">
    <property type="entry name" value="CYCLIC DI-GMP PHOSPHODIESTERASE TM_0186-RELATED"/>
    <property type="match status" value="1"/>
</dbReference>
<dbReference type="GO" id="GO:0003955">
    <property type="term" value="F:NAD(P)H dehydrogenase (quinone) activity"/>
    <property type="evidence" value="ECO:0007669"/>
    <property type="project" value="UniProtKB-EC"/>
</dbReference>
<dbReference type="Pfam" id="PF03358">
    <property type="entry name" value="FMN_red"/>
    <property type="match status" value="1"/>
</dbReference>
<dbReference type="EC" id="1.6.5.2" evidence="1"/>
<dbReference type="Gene3D" id="3.30.450.20">
    <property type="entry name" value="PAS domain"/>
    <property type="match status" value="1"/>
</dbReference>
<dbReference type="Pfam" id="PF13487">
    <property type="entry name" value="HD_5"/>
    <property type="match status" value="1"/>
</dbReference>
<evidence type="ECO:0000256" key="3">
    <source>
        <dbReference type="ARBA" id="ARBA00022606"/>
    </source>
</evidence>
<dbReference type="SUPFAM" id="SSF55785">
    <property type="entry name" value="PYP-like sensor domain (PAS domain)"/>
    <property type="match status" value="1"/>
</dbReference>
<dbReference type="InterPro" id="IPR035965">
    <property type="entry name" value="PAS-like_dom_sf"/>
</dbReference>
<dbReference type="PROSITE" id="PS50112">
    <property type="entry name" value="PAS"/>
    <property type="match status" value="1"/>
</dbReference>
<keyword evidence="3" id="KW-0716">Sensory transduction</keyword>
<dbReference type="SUPFAM" id="SSF52218">
    <property type="entry name" value="Flavoproteins"/>
    <property type="match status" value="1"/>
</dbReference>
<keyword evidence="4" id="KW-0157">Chromophore</keyword>
<organism evidence="10 11">
    <name type="scientific">Arabidopsis thaliana</name>
    <name type="common">Mouse-ear cress</name>
    <dbReference type="NCBI Taxonomy" id="3702"/>
    <lineage>
        <taxon>Eukaryota</taxon>
        <taxon>Viridiplantae</taxon>
        <taxon>Streptophyta</taxon>
        <taxon>Embryophyta</taxon>
        <taxon>Tracheophyta</taxon>
        <taxon>Spermatophyta</taxon>
        <taxon>Magnoliopsida</taxon>
        <taxon>eudicotyledons</taxon>
        <taxon>Gunneridae</taxon>
        <taxon>Pentapetalae</taxon>
        <taxon>rosids</taxon>
        <taxon>malvids</taxon>
        <taxon>Brassicales</taxon>
        <taxon>Brassicaceae</taxon>
        <taxon>Camelineae</taxon>
        <taxon>Arabidopsis</taxon>
    </lineage>
</organism>
<evidence type="ECO:0000259" key="9">
    <source>
        <dbReference type="PROSITE" id="PS51832"/>
    </source>
</evidence>
<dbReference type="InterPro" id="IPR013767">
    <property type="entry name" value="PAS_fold"/>
</dbReference>
<dbReference type="InterPro" id="IPR000014">
    <property type="entry name" value="PAS"/>
</dbReference>
<keyword evidence="2" id="KW-0600">Photoreceptor protein</keyword>
<evidence type="ECO:0000256" key="6">
    <source>
        <dbReference type="ARBA" id="ARBA00047678"/>
    </source>
</evidence>
<gene>
    <name evidence="10" type="ORF">AXX17_ATUG04560</name>
</gene>
<dbReference type="SUPFAM" id="SSF109604">
    <property type="entry name" value="HD-domain/PDEase-like"/>
    <property type="match status" value="1"/>
</dbReference>
<evidence type="ECO:0000256" key="2">
    <source>
        <dbReference type="ARBA" id="ARBA00022543"/>
    </source>
</evidence>
<dbReference type="SMART" id="SM00471">
    <property type="entry name" value="HDc"/>
    <property type="match status" value="1"/>
</dbReference>
<dbReference type="Pfam" id="PF00989">
    <property type="entry name" value="PAS"/>
    <property type="match status" value="1"/>
</dbReference>
<dbReference type="GO" id="GO:0006355">
    <property type="term" value="P:regulation of DNA-templated transcription"/>
    <property type="evidence" value="ECO:0007669"/>
    <property type="project" value="InterPro"/>
</dbReference>
<evidence type="ECO:0000256" key="7">
    <source>
        <dbReference type="ARBA" id="ARBA00048983"/>
    </source>
</evidence>
<dbReference type="Proteomes" id="UP000078284">
    <property type="component" value="Unassembled WGS sequence"/>
</dbReference>
<evidence type="ECO:0000313" key="10">
    <source>
        <dbReference type="EMBL" id="OAO89105.1"/>
    </source>
</evidence>
<dbReference type="CDD" id="cd00130">
    <property type="entry name" value="PAS"/>
    <property type="match status" value="1"/>
</dbReference>
<accession>A0A178U653</accession>
<dbReference type="PROSITE" id="PS51832">
    <property type="entry name" value="HD_GYP"/>
    <property type="match status" value="1"/>
</dbReference>
<dbReference type="GO" id="GO:0009881">
    <property type="term" value="F:photoreceptor activity"/>
    <property type="evidence" value="ECO:0007669"/>
    <property type="project" value="UniProtKB-KW"/>
</dbReference>
<evidence type="ECO:0000259" key="8">
    <source>
        <dbReference type="PROSITE" id="PS50112"/>
    </source>
</evidence>
<dbReference type="InterPro" id="IPR037522">
    <property type="entry name" value="HD_GYP_dom"/>
</dbReference>
<evidence type="ECO:0000256" key="1">
    <source>
        <dbReference type="ARBA" id="ARBA00012648"/>
    </source>
</evidence>
<dbReference type="AlphaFoldDB" id="A0A178U653"/>
<comment type="caution">
    <text evidence="10">The sequence shown here is derived from an EMBL/GenBank/DDBJ whole genome shotgun (WGS) entry which is preliminary data.</text>
</comment>
<comment type="catalytic activity">
    <reaction evidence="7">
        <text>a quinone + NADPH + H(+) = a quinol + NADP(+)</text>
        <dbReference type="Rhea" id="RHEA:46164"/>
        <dbReference type="ChEBI" id="CHEBI:15378"/>
        <dbReference type="ChEBI" id="CHEBI:24646"/>
        <dbReference type="ChEBI" id="CHEBI:57783"/>
        <dbReference type="ChEBI" id="CHEBI:58349"/>
        <dbReference type="ChEBI" id="CHEBI:132124"/>
        <dbReference type="EC" id="1.6.5.2"/>
    </reaction>
</comment>
<dbReference type="InterPro" id="IPR003607">
    <property type="entry name" value="HD/PDEase_dom"/>
</dbReference>
<evidence type="ECO:0000256" key="5">
    <source>
        <dbReference type="ARBA" id="ARBA00023170"/>
    </source>
</evidence>
<name>A0A178U653_ARATH</name>
<dbReference type="InterPro" id="IPR005025">
    <property type="entry name" value="FMN_Rdtase-like_dom"/>
</dbReference>